<proteinExistence type="predicted"/>
<organism evidence="2 3">
    <name type="scientific">Pendulispora brunnea</name>
    <dbReference type="NCBI Taxonomy" id="2905690"/>
    <lineage>
        <taxon>Bacteria</taxon>
        <taxon>Pseudomonadati</taxon>
        <taxon>Myxococcota</taxon>
        <taxon>Myxococcia</taxon>
        <taxon>Myxococcales</taxon>
        <taxon>Sorangiineae</taxon>
        <taxon>Pendulisporaceae</taxon>
        <taxon>Pendulispora</taxon>
    </lineage>
</organism>
<dbReference type="EMBL" id="CP089982">
    <property type="protein sequence ID" value="WXA95642.1"/>
    <property type="molecule type" value="Genomic_DNA"/>
</dbReference>
<accession>A0ABZ2KAD5</accession>
<sequence length="350" mass="36676">MFEYEQSRLGLGVFVATLKGNGTEAALALRRSGETTSDVVENTFKDDDKAHRVLGRIAADLKTQSPRSGSGAQASATSESDLHVTGGPLTQEDGGGLTQDAGPLTTGCVVLLPSAGQGASTANQCSLFPTGSPCQTPQETDTSSQCASDGVPVCPPNTEFVQTSRTVLDSTVPGLPTGAVICTRIDHVAYKQRGDVAGNPYCNATQDNVTYGNTTAGTTMVSKKITITATNTTTEKEATTIGGEAGLELKAVKLSLNASKMWGTEDSKAVATAVENWESYTVTNSESRNFTIRPGYEGKLFVTNDIVDYTQISFIRNSGSSSWQKGEGTGRVKVPRTFVAETTPVSSCAN</sequence>
<evidence type="ECO:0000313" key="3">
    <source>
        <dbReference type="Proteomes" id="UP001379533"/>
    </source>
</evidence>
<dbReference type="Proteomes" id="UP001379533">
    <property type="component" value="Chromosome"/>
</dbReference>
<reference evidence="2 3" key="1">
    <citation type="submission" date="2021-12" db="EMBL/GenBank/DDBJ databases">
        <title>Discovery of the Pendulisporaceae a myxobacterial family with distinct sporulation behavior and unique specialized metabolism.</title>
        <authorList>
            <person name="Garcia R."/>
            <person name="Popoff A."/>
            <person name="Bader C.D."/>
            <person name="Loehr J."/>
            <person name="Walesch S."/>
            <person name="Walt C."/>
            <person name="Boldt J."/>
            <person name="Bunk B."/>
            <person name="Haeckl F.J.F.P.J."/>
            <person name="Gunesch A.P."/>
            <person name="Birkelbach J."/>
            <person name="Nuebel U."/>
            <person name="Pietschmann T."/>
            <person name="Bach T."/>
            <person name="Mueller R."/>
        </authorList>
    </citation>
    <scope>NUCLEOTIDE SEQUENCE [LARGE SCALE GENOMIC DNA]</scope>
    <source>
        <strain evidence="2 3">MSr12523</strain>
    </source>
</reference>
<protein>
    <submittedName>
        <fullName evidence="2">Uncharacterized protein</fullName>
    </submittedName>
</protein>
<evidence type="ECO:0000313" key="2">
    <source>
        <dbReference type="EMBL" id="WXA95642.1"/>
    </source>
</evidence>
<feature type="compositionally biased region" description="Polar residues" evidence="1">
    <location>
        <begin position="62"/>
        <end position="79"/>
    </location>
</feature>
<name>A0ABZ2KAD5_9BACT</name>
<keyword evidence="3" id="KW-1185">Reference proteome</keyword>
<feature type="region of interest" description="Disordered" evidence="1">
    <location>
        <begin position="58"/>
        <end position="100"/>
    </location>
</feature>
<gene>
    <name evidence="2" type="ORF">LZC95_02145</name>
</gene>
<evidence type="ECO:0000256" key="1">
    <source>
        <dbReference type="SAM" id="MobiDB-lite"/>
    </source>
</evidence>
<dbReference type="RefSeq" id="WP_394846249.1">
    <property type="nucleotide sequence ID" value="NZ_CP089982.1"/>
</dbReference>